<dbReference type="EMBL" id="BPVZ01000142">
    <property type="protein sequence ID" value="GKV40549.1"/>
    <property type="molecule type" value="Genomic_DNA"/>
</dbReference>
<gene>
    <name evidence="1" type="ORF">SLEP1_g48178</name>
</gene>
<proteinExistence type="predicted"/>
<protein>
    <submittedName>
        <fullName evidence="1">Uncharacterized protein</fullName>
    </submittedName>
</protein>
<organism evidence="1 2">
    <name type="scientific">Rubroshorea leprosula</name>
    <dbReference type="NCBI Taxonomy" id="152421"/>
    <lineage>
        <taxon>Eukaryota</taxon>
        <taxon>Viridiplantae</taxon>
        <taxon>Streptophyta</taxon>
        <taxon>Embryophyta</taxon>
        <taxon>Tracheophyta</taxon>
        <taxon>Spermatophyta</taxon>
        <taxon>Magnoliopsida</taxon>
        <taxon>eudicotyledons</taxon>
        <taxon>Gunneridae</taxon>
        <taxon>Pentapetalae</taxon>
        <taxon>rosids</taxon>
        <taxon>malvids</taxon>
        <taxon>Malvales</taxon>
        <taxon>Dipterocarpaceae</taxon>
        <taxon>Rubroshorea</taxon>
    </lineage>
</organism>
<dbReference type="AlphaFoldDB" id="A0AAV5LSY1"/>
<keyword evidence="2" id="KW-1185">Reference proteome</keyword>
<evidence type="ECO:0000313" key="2">
    <source>
        <dbReference type="Proteomes" id="UP001054252"/>
    </source>
</evidence>
<name>A0AAV5LSY1_9ROSI</name>
<evidence type="ECO:0000313" key="1">
    <source>
        <dbReference type="EMBL" id="GKV40549.1"/>
    </source>
</evidence>
<comment type="caution">
    <text evidence="1">The sequence shown here is derived from an EMBL/GenBank/DDBJ whole genome shotgun (WGS) entry which is preliminary data.</text>
</comment>
<reference evidence="1 2" key="1">
    <citation type="journal article" date="2021" name="Commun. Biol.">
        <title>The genome of Shorea leprosula (Dipterocarpaceae) highlights the ecological relevance of drought in aseasonal tropical rainforests.</title>
        <authorList>
            <person name="Ng K.K.S."/>
            <person name="Kobayashi M.J."/>
            <person name="Fawcett J.A."/>
            <person name="Hatakeyama M."/>
            <person name="Paape T."/>
            <person name="Ng C.H."/>
            <person name="Ang C.C."/>
            <person name="Tnah L.H."/>
            <person name="Lee C.T."/>
            <person name="Nishiyama T."/>
            <person name="Sese J."/>
            <person name="O'Brien M.J."/>
            <person name="Copetti D."/>
            <person name="Mohd Noor M.I."/>
            <person name="Ong R.C."/>
            <person name="Putra M."/>
            <person name="Sireger I.Z."/>
            <person name="Indrioko S."/>
            <person name="Kosugi Y."/>
            <person name="Izuno A."/>
            <person name="Isagi Y."/>
            <person name="Lee S.L."/>
            <person name="Shimizu K.K."/>
        </authorList>
    </citation>
    <scope>NUCLEOTIDE SEQUENCE [LARGE SCALE GENOMIC DNA]</scope>
    <source>
        <strain evidence="1">214</strain>
    </source>
</reference>
<dbReference type="Proteomes" id="UP001054252">
    <property type="component" value="Unassembled WGS sequence"/>
</dbReference>
<sequence length="64" mass="7176">MGKMKDFAVQVEEAREGQDGKPSVGPIYRNLLSKNEFPLPDPDMATTWDIFSLTSLSKLLQYNG</sequence>
<accession>A0AAV5LSY1</accession>